<dbReference type="Proteomes" id="UP001610818">
    <property type="component" value="Unassembled WGS sequence"/>
</dbReference>
<keyword evidence="2 5" id="KW-0560">Oxidoreductase</keyword>
<evidence type="ECO:0000313" key="6">
    <source>
        <dbReference type="Proteomes" id="UP001610818"/>
    </source>
</evidence>
<dbReference type="PANTHER" id="PTHR43580">
    <property type="entry name" value="OXIDOREDUCTASE GLYR1-RELATED"/>
    <property type="match status" value="1"/>
</dbReference>
<dbReference type="InterPro" id="IPR013328">
    <property type="entry name" value="6PGD_dom2"/>
</dbReference>
<name>A0ABW7QTC6_9ACTN</name>
<feature type="domain" description="6-phosphogluconate dehydrogenase NADP-binding" evidence="3">
    <location>
        <begin position="20"/>
        <end position="174"/>
    </location>
</feature>
<gene>
    <name evidence="5" type="ORF">ACH4F9_24860</name>
</gene>
<feature type="domain" description="NADPH-dependent reductive aminase-like C-terminal" evidence="4">
    <location>
        <begin position="176"/>
        <end position="301"/>
    </location>
</feature>
<dbReference type="InterPro" id="IPR048666">
    <property type="entry name" value="RedAm-like_C"/>
</dbReference>
<comment type="caution">
    <text evidence="5">The sequence shown here is derived from an EMBL/GenBank/DDBJ whole genome shotgun (WGS) entry which is preliminary data.</text>
</comment>
<accession>A0ABW7QTC6</accession>
<dbReference type="PANTHER" id="PTHR43580:SF2">
    <property type="entry name" value="CYTOKINE-LIKE NUCLEAR FACTOR N-PAC"/>
    <property type="match status" value="1"/>
</dbReference>
<sequence>MTNQSHTSSAAAPADTPTSVTVLGLGAMGQALAGAFLDAGHPTTVWNRTPGKGEDLVARGATRAATAGDAVRASDLVVVCLYDYDVSRAVLGPIAADLSGRVLVNLTSDTPERSREAAAWAAGQGIDYLDGAIMVPVTVIGTADALLFHSGPKAVYERHASTLKALGGNTVHLGEDHGLAAVYDNALLDFFWTSMSGLVHAFALAGADGVKGADLAPYLSALLSIFPPAIESTAIEVDSGEYPGEQAPLVTEAANVDHIIHASEHRGLDVESLNGIKAVLDRAIAKGHGADGWTAIIESVRAPEPAH</sequence>
<dbReference type="GO" id="GO:0016491">
    <property type="term" value="F:oxidoreductase activity"/>
    <property type="evidence" value="ECO:0007669"/>
    <property type="project" value="UniProtKB-KW"/>
</dbReference>
<dbReference type="RefSeq" id="WP_397714724.1">
    <property type="nucleotide sequence ID" value="NZ_JBIRGN010000004.1"/>
</dbReference>
<dbReference type="Pfam" id="PF03446">
    <property type="entry name" value="NAD_binding_2"/>
    <property type="match status" value="1"/>
</dbReference>
<dbReference type="InterPro" id="IPR015815">
    <property type="entry name" value="HIBADH-related"/>
</dbReference>
<reference evidence="5 6" key="1">
    <citation type="submission" date="2024-10" db="EMBL/GenBank/DDBJ databases">
        <title>The Natural Products Discovery Center: Release of the First 8490 Sequenced Strains for Exploring Actinobacteria Biosynthetic Diversity.</title>
        <authorList>
            <person name="Kalkreuter E."/>
            <person name="Kautsar S.A."/>
            <person name="Yang D."/>
            <person name="Bader C.D."/>
            <person name="Teijaro C.N."/>
            <person name="Fluegel L."/>
            <person name="Davis C.M."/>
            <person name="Simpson J.R."/>
            <person name="Lauterbach L."/>
            <person name="Steele A.D."/>
            <person name="Gui C."/>
            <person name="Meng S."/>
            <person name="Li G."/>
            <person name="Viehrig K."/>
            <person name="Ye F."/>
            <person name="Su P."/>
            <person name="Kiefer A.F."/>
            <person name="Nichols A."/>
            <person name="Cepeda A.J."/>
            <person name="Yan W."/>
            <person name="Fan B."/>
            <person name="Jiang Y."/>
            <person name="Adhikari A."/>
            <person name="Zheng C.-J."/>
            <person name="Schuster L."/>
            <person name="Cowan T.M."/>
            <person name="Smanski M.J."/>
            <person name="Chevrette M.G."/>
            <person name="De Carvalho L.P.S."/>
            <person name="Shen B."/>
        </authorList>
    </citation>
    <scope>NUCLEOTIDE SEQUENCE [LARGE SCALE GENOMIC DNA]</scope>
    <source>
        <strain evidence="5 6">NPDC017990</strain>
    </source>
</reference>
<protein>
    <submittedName>
        <fullName evidence="5">NAD(P)-dependent oxidoreductase</fullName>
        <ecNumber evidence="5">1.1.-.-</ecNumber>
    </submittedName>
</protein>
<proteinExistence type="inferred from homology"/>
<dbReference type="SUPFAM" id="SSF51735">
    <property type="entry name" value="NAD(P)-binding Rossmann-fold domains"/>
    <property type="match status" value="1"/>
</dbReference>
<dbReference type="Pfam" id="PF21761">
    <property type="entry name" value="RedAm-like_C"/>
    <property type="match status" value="1"/>
</dbReference>
<dbReference type="EMBL" id="JBIRGQ010000004">
    <property type="protein sequence ID" value="MFH8548249.1"/>
    <property type="molecule type" value="Genomic_DNA"/>
</dbReference>
<keyword evidence="6" id="KW-1185">Reference proteome</keyword>
<evidence type="ECO:0000256" key="1">
    <source>
        <dbReference type="ARBA" id="ARBA00009080"/>
    </source>
</evidence>
<dbReference type="InterPro" id="IPR006115">
    <property type="entry name" value="6PGDH_NADP-bd"/>
</dbReference>
<dbReference type="Gene3D" id="1.10.1040.10">
    <property type="entry name" value="N-(1-d-carboxylethyl)-l-norvaline Dehydrogenase, domain 2"/>
    <property type="match status" value="1"/>
</dbReference>
<evidence type="ECO:0000259" key="3">
    <source>
        <dbReference type="Pfam" id="PF03446"/>
    </source>
</evidence>
<dbReference type="InterPro" id="IPR051265">
    <property type="entry name" value="HIBADH-related_NP60_sf"/>
</dbReference>
<evidence type="ECO:0000313" key="5">
    <source>
        <dbReference type="EMBL" id="MFH8548249.1"/>
    </source>
</evidence>
<evidence type="ECO:0000259" key="4">
    <source>
        <dbReference type="Pfam" id="PF21761"/>
    </source>
</evidence>
<evidence type="ECO:0000256" key="2">
    <source>
        <dbReference type="ARBA" id="ARBA00023002"/>
    </source>
</evidence>
<dbReference type="InterPro" id="IPR036291">
    <property type="entry name" value="NAD(P)-bd_dom_sf"/>
</dbReference>
<dbReference type="EC" id="1.1.-.-" evidence="5"/>
<dbReference type="Gene3D" id="3.40.50.720">
    <property type="entry name" value="NAD(P)-binding Rossmann-like Domain"/>
    <property type="match status" value="1"/>
</dbReference>
<organism evidence="5 6">
    <name type="scientific">Streptomyces longisporoflavus</name>
    <dbReference type="NCBI Taxonomy" id="28044"/>
    <lineage>
        <taxon>Bacteria</taxon>
        <taxon>Bacillati</taxon>
        <taxon>Actinomycetota</taxon>
        <taxon>Actinomycetes</taxon>
        <taxon>Kitasatosporales</taxon>
        <taxon>Streptomycetaceae</taxon>
        <taxon>Streptomyces</taxon>
    </lineage>
</organism>
<comment type="similarity">
    <text evidence="1">Belongs to the HIBADH-related family.</text>
</comment>
<dbReference type="PIRSF" id="PIRSF000103">
    <property type="entry name" value="HIBADH"/>
    <property type="match status" value="1"/>
</dbReference>